<dbReference type="EMBL" id="UINC01014458">
    <property type="protein sequence ID" value="SVA61638.1"/>
    <property type="molecule type" value="Genomic_DNA"/>
</dbReference>
<feature type="non-terminal residue" evidence="1">
    <location>
        <position position="320"/>
    </location>
</feature>
<organism evidence="1">
    <name type="scientific">marine metagenome</name>
    <dbReference type="NCBI Taxonomy" id="408172"/>
    <lineage>
        <taxon>unclassified sequences</taxon>
        <taxon>metagenomes</taxon>
        <taxon>ecological metagenomes</taxon>
    </lineage>
</organism>
<reference evidence="1" key="1">
    <citation type="submission" date="2018-05" db="EMBL/GenBank/DDBJ databases">
        <authorList>
            <person name="Lanie J.A."/>
            <person name="Ng W.-L."/>
            <person name="Kazmierczak K.M."/>
            <person name="Andrzejewski T.M."/>
            <person name="Davidsen T.M."/>
            <person name="Wayne K.J."/>
            <person name="Tettelin H."/>
            <person name="Glass J.I."/>
            <person name="Rusch D."/>
            <person name="Podicherti R."/>
            <person name="Tsui H.-C.T."/>
            <person name="Winkler M.E."/>
        </authorList>
    </citation>
    <scope>NUCLEOTIDE SEQUENCE</scope>
</reference>
<name>A0A381XAD5_9ZZZZ</name>
<dbReference type="AlphaFoldDB" id="A0A381XAD5"/>
<protein>
    <submittedName>
        <fullName evidence="1">Uncharacterized protein</fullName>
    </submittedName>
</protein>
<proteinExistence type="predicted"/>
<evidence type="ECO:0000313" key="1">
    <source>
        <dbReference type="EMBL" id="SVA61638.1"/>
    </source>
</evidence>
<gene>
    <name evidence="1" type="ORF">METZ01_LOCUS114492</name>
</gene>
<accession>A0A381XAD5</accession>
<sequence length="320" mass="36603">MKHILTLIFLLFLLPPTIPAIKLENRMPESVWQAEISLKIVPLYSRAFNGYGEEAPLQNLMLWDRGWYDLVEGELKREEKWLELKLAYGLTEDWVVEAMIPMVQKIQSSSLKFDSGTPEQQKIISNLASEELNGLGDITIQFGKDLSYSTTWHNRGGFTTRLPTGNKGKRRGIYSNSIGVGHGSVGAFIHVTWYPLVHGIRNGFRIEGKNELTGERETLEGEKVYYSAGHRADLYYSWSIERQNVFAGTELHYFQQSESKLPTGESNASFLKEINFEFGYGNLSELEQKPLSYPWQVRLGYTRPFAGQNTPLIHRWELSS</sequence>